<reference evidence="2 3" key="1">
    <citation type="submission" date="2022-12" db="EMBL/GenBank/DDBJ databases">
        <title>Chromosome-level genome assembly of true bugs.</title>
        <authorList>
            <person name="Ma L."/>
            <person name="Li H."/>
        </authorList>
    </citation>
    <scope>NUCLEOTIDE SEQUENCE [LARGE SCALE GENOMIC DNA]</scope>
    <source>
        <strain evidence="2">Lab_2022b</strain>
    </source>
</reference>
<feature type="region of interest" description="Disordered" evidence="1">
    <location>
        <begin position="131"/>
        <end position="234"/>
    </location>
</feature>
<feature type="region of interest" description="Disordered" evidence="1">
    <location>
        <begin position="1"/>
        <end position="23"/>
    </location>
</feature>
<feature type="compositionally biased region" description="Basic and acidic residues" evidence="1">
    <location>
        <begin position="225"/>
        <end position="234"/>
    </location>
</feature>
<evidence type="ECO:0000313" key="2">
    <source>
        <dbReference type="EMBL" id="KAK9507791.1"/>
    </source>
</evidence>
<evidence type="ECO:0000256" key="1">
    <source>
        <dbReference type="SAM" id="MobiDB-lite"/>
    </source>
</evidence>
<keyword evidence="3" id="KW-1185">Reference proteome</keyword>
<name>A0AAW1DAQ9_9HEMI</name>
<feature type="compositionally biased region" description="Basic and acidic residues" evidence="1">
    <location>
        <begin position="9"/>
        <end position="23"/>
    </location>
</feature>
<proteinExistence type="predicted"/>
<gene>
    <name evidence="2" type="ORF">O3M35_007565</name>
</gene>
<dbReference type="AlphaFoldDB" id="A0AAW1DAQ9"/>
<organism evidence="2 3">
    <name type="scientific">Rhynocoris fuscipes</name>
    <dbReference type="NCBI Taxonomy" id="488301"/>
    <lineage>
        <taxon>Eukaryota</taxon>
        <taxon>Metazoa</taxon>
        <taxon>Ecdysozoa</taxon>
        <taxon>Arthropoda</taxon>
        <taxon>Hexapoda</taxon>
        <taxon>Insecta</taxon>
        <taxon>Pterygota</taxon>
        <taxon>Neoptera</taxon>
        <taxon>Paraneoptera</taxon>
        <taxon>Hemiptera</taxon>
        <taxon>Heteroptera</taxon>
        <taxon>Panheteroptera</taxon>
        <taxon>Cimicomorpha</taxon>
        <taxon>Reduviidae</taxon>
        <taxon>Harpactorinae</taxon>
        <taxon>Harpactorini</taxon>
        <taxon>Rhynocoris</taxon>
    </lineage>
</organism>
<accession>A0AAW1DAQ9</accession>
<feature type="compositionally biased region" description="Low complexity" evidence="1">
    <location>
        <begin position="165"/>
        <end position="185"/>
    </location>
</feature>
<protein>
    <submittedName>
        <fullName evidence="2">Uncharacterized protein</fullName>
    </submittedName>
</protein>
<comment type="caution">
    <text evidence="2">The sequence shown here is derived from an EMBL/GenBank/DDBJ whole genome shotgun (WGS) entry which is preliminary data.</text>
</comment>
<dbReference type="Proteomes" id="UP001461498">
    <property type="component" value="Unassembled WGS sequence"/>
</dbReference>
<sequence length="234" mass="25363">MSGGKKSAKKDNEDPCKKEPPNCPHEFCHRDFIESDRPIGLPFASGLLQYIPGQEPDPSNLSLRQRLKKEKCLKDKEKETAELIDACPPILENLNTDDPEIEDEMKYLFNFALDAGNEDVGEYIKTFKENMDKAKKEAEEEDKKEGEEKDKKGAEEKDKKEGSEATEGNVAAEENVASEESASPEGTAAGSASPEGTAAGNASPEGTAESADPEGTVAGNVVSAEQEREEPPTT</sequence>
<feature type="compositionally biased region" description="Basic and acidic residues" evidence="1">
    <location>
        <begin position="131"/>
        <end position="163"/>
    </location>
</feature>
<dbReference type="EMBL" id="JAPXFL010000004">
    <property type="protein sequence ID" value="KAK9507791.1"/>
    <property type="molecule type" value="Genomic_DNA"/>
</dbReference>
<evidence type="ECO:0000313" key="3">
    <source>
        <dbReference type="Proteomes" id="UP001461498"/>
    </source>
</evidence>